<evidence type="ECO:0000313" key="2">
    <source>
        <dbReference type="Proteomes" id="UP000601736"/>
    </source>
</evidence>
<name>A0A8H8Z079_9PROT</name>
<organism evidence="1 2">
    <name type="scientific">Nitrosomonas nitrosa</name>
    <dbReference type="NCBI Taxonomy" id="52442"/>
    <lineage>
        <taxon>Bacteria</taxon>
        <taxon>Pseudomonadati</taxon>
        <taxon>Pseudomonadota</taxon>
        <taxon>Betaproteobacteria</taxon>
        <taxon>Nitrosomonadales</taxon>
        <taxon>Nitrosomonadaceae</taxon>
        <taxon>Nitrosomonas</taxon>
    </lineage>
</organism>
<protein>
    <submittedName>
        <fullName evidence="1">Uncharacterized protein</fullName>
    </submittedName>
</protein>
<reference evidence="1" key="1">
    <citation type="submission" date="2021-02" db="EMBL/GenBank/DDBJ databases">
        <authorList>
            <person name="Han P."/>
        </authorList>
    </citation>
    <scope>NUCLEOTIDE SEQUENCE</scope>
    <source>
        <strain evidence="1">Nitrosomonas nitrosa 18-3D</strain>
    </source>
</reference>
<dbReference type="Proteomes" id="UP000601736">
    <property type="component" value="Unassembled WGS sequence"/>
</dbReference>
<gene>
    <name evidence="1" type="ORF">NMYAN_150045</name>
</gene>
<proteinExistence type="predicted"/>
<evidence type="ECO:0000313" key="1">
    <source>
        <dbReference type="EMBL" id="CAE6497027.1"/>
    </source>
</evidence>
<accession>A0A8H8Z079</accession>
<sequence>MLDPARMSIAQVRSKEEQDRVVDDESSYIIALQKNQKIALKRISIYSSKFKK</sequence>
<dbReference type="EMBL" id="CAJNAP010000007">
    <property type="protein sequence ID" value="CAE6497027.1"/>
    <property type="molecule type" value="Genomic_DNA"/>
</dbReference>
<dbReference type="AlphaFoldDB" id="A0A8H8Z079"/>
<comment type="caution">
    <text evidence="1">The sequence shown here is derived from an EMBL/GenBank/DDBJ whole genome shotgun (WGS) entry which is preliminary data.</text>
</comment>